<evidence type="ECO:0000313" key="1">
    <source>
        <dbReference type="EMBL" id="ADG89456.1"/>
    </source>
</evidence>
<name>D6Y640_THEBD</name>
<dbReference type="eggNOG" id="COG4114">
    <property type="taxonomic scope" value="Bacteria"/>
</dbReference>
<sequence>MLLEAVAENLRSLEAEYGDGFGVLPDLVTHDSPEWIRASDLVREPYEALQDLVAETEVRWGASRHVAAALLWKAYSFWHTLPMVLGWARIRRVPLMRLEDTLVRPSPAGVTIAARDVTVAVLPDDSFAGAPGTVVVPDLAIAIRGALLEGQQPVIKALNAIARVGERTLWGSTAEAIVRPLVMLGSYADADRLLKTIGSPVDGLIVPEGDGYRRRTCCLWIRIPGTDPCVTCCVRR</sequence>
<reference evidence="1 2" key="1">
    <citation type="submission" date="2010-01" db="EMBL/GenBank/DDBJ databases">
        <title>The complete genome of Thermobispora bispora DSM 43833.</title>
        <authorList>
            <consortium name="US DOE Joint Genome Institute (JGI-PGF)"/>
            <person name="Lucas S."/>
            <person name="Copeland A."/>
            <person name="Lapidus A."/>
            <person name="Glavina del Rio T."/>
            <person name="Dalin E."/>
            <person name="Tice H."/>
            <person name="Bruce D."/>
            <person name="Goodwin L."/>
            <person name="Pitluck S."/>
            <person name="Kyrpides N."/>
            <person name="Mavromatis K."/>
            <person name="Ivanova N."/>
            <person name="Mikhailova N."/>
            <person name="Chertkov O."/>
            <person name="Brettin T."/>
            <person name="Detter J.C."/>
            <person name="Han C."/>
            <person name="Larimer F."/>
            <person name="Land M."/>
            <person name="Hauser L."/>
            <person name="Markowitz V."/>
            <person name="Cheng J.-F."/>
            <person name="Hugenholtz P."/>
            <person name="Woyke T."/>
            <person name="Wu D."/>
            <person name="Jando M."/>
            <person name="Schneider S."/>
            <person name="Klenk H.-P."/>
            <person name="Eisen J.A."/>
        </authorList>
    </citation>
    <scope>NUCLEOTIDE SEQUENCE [LARGE SCALE GENOMIC DNA]</scope>
    <source>
        <strain evidence="2">ATCC 19993 / DSM 43833 / CBS 139.67 / JCM 10125 / KCTC 9307 / NBRC 14880 / R51</strain>
    </source>
</reference>
<dbReference type="AlphaFoldDB" id="D6Y640"/>
<dbReference type="RefSeq" id="WP_013132989.1">
    <property type="nucleotide sequence ID" value="NC_014165.1"/>
</dbReference>
<keyword evidence="2" id="KW-1185">Reference proteome</keyword>
<dbReference type="OrthoDB" id="5180616at2"/>
<evidence type="ECO:0000313" key="2">
    <source>
        <dbReference type="Proteomes" id="UP000006640"/>
    </source>
</evidence>
<evidence type="ECO:0008006" key="3">
    <source>
        <dbReference type="Google" id="ProtNLM"/>
    </source>
</evidence>
<dbReference type="KEGG" id="tbi:Tbis_2756"/>
<dbReference type="HOGENOM" id="CLU_1068804_0_0_11"/>
<protein>
    <recommendedName>
        <fullName evidence="3">Ferric siderophore reductase C-terminal domain-containing protein</fullName>
    </recommendedName>
</protein>
<dbReference type="Proteomes" id="UP000006640">
    <property type="component" value="Chromosome"/>
</dbReference>
<proteinExistence type="predicted"/>
<organism evidence="1 2">
    <name type="scientific">Thermobispora bispora (strain ATCC 19993 / DSM 43833 / CBS 139.67 / JCM 10125 / KCTC 9307 / NBRC 14880 / R51)</name>
    <dbReference type="NCBI Taxonomy" id="469371"/>
    <lineage>
        <taxon>Bacteria</taxon>
        <taxon>Bacillati</taxon>
        <taxon>Actinomycetota</taxon>
        <taxon>Actinomycetes</taxon>
        <taxon>Streptosporangiales</taxon>
        <taxon>Streptosporangiaceae</taxon>
        <taxon>Thermobispora</taxon>
    </lineage>
</organism>
<dbReference type="EMBL" id="CP001874">
    <property type="protein sequence ID" value="ADG89456.1"/>
    <property type="molecule type" value="Genomic_DNA"/>
</dbReference>
<gene>
    <name evidence="1" type="ordered locus">Tbis_2756</name>
</gene>
<accession>D6Y640</accession>